<feature type="compositionally biased region" description="Basic and acidic residues" evidence="1">
    <location>
        <begin position="9"/>
        <end position="22"/>
    </location>
</feature>
<proteinExistence type="predicted"/>
<feature type="region of interest" description="Disordered" evidence="1">
    <location>
        <begin position="1"/>
        <end position="27"/>
    </location>
</feature>
<dbReference type="AlphaFoldDB" id="A0A061S902"/>
<feature type="non-terminal residue" evidence="2">
    <location>
        <position position="137"/>
    </location>
</feature>
<feature type="non-terminal residue" evidence="2">
    <location>
        <position position="1"/>
    </location>
</feature>
<protein>
    <submittedName>
        <fullName evidence="2">Uncharacterized protein</fullName>
    </submittedName>
</protein>
<accession>A0A061S902</accession>
<evidence type="ECO:0000256" key="1">
    <source>
        <dbReference type="SAM" id="MobiDB-lite"/>
    </source>
</evidence>
<feature type="region of interest" description="Disordered" evidence="1">
    <location>
        <begin position="111"/>
        <end position="137"/>
    </location>
</feature>
<sequence length="137" mass="14560">PAAASRRQGKAEPDDRGAERIGAKQRRGGLRAVRAWDGCGCLEKPACGRQEQRLGLAGGRRQVRACPRRTPQRHLCPALLVWIRGERQPAGIPVLGTRAASSTGCGCLEPGRRLTGGKGQSRAPGSFAAKAARDKGW</sequence>
<reference evidence="2" key="1">
    <citation type="submission" date="2014-05" db="EMBL/GenBank/DDBJ databases">
        <title>The transcriptome of the halophilic microalga Tetraselmis sp. GSL018 isolated from the Great Salt Lake, Utah.</title>
        <authorList>
            <person name="Jinkerson R.E."/>
            <person name="D'Adamo S."/>
            <person name="Posewitz M.C."/>
        </authorList>
    </citation>
    <scope>NUCLEOTIDE SEQUENCE</scope>
    <source>
        <strain evidence="2">GSL018</strain>
    </source>
</reference>
<evidence type="ECO:0000313" key="2">
    <source>
        <dbReference type="EMBL" id="JAC80723.1"/>
    </source>
</evidence>
<name>A0A061S902_9CHLO</name>
<gene>
    <name evidence="2" type="ORF">TSPGSL018_9631</name>
</gene>
<organism evidence="2">
    <name type="scientific">Tetraselmis sp. GSL018</name>
    <dbReference type="NCBI Taxonomy" id="582737"/>
    <lineage>
        <taxon>Eukaryota</taxon>
        <taxon>Viridiplantae</taxon>
        <taxon>Chlorophyta</taxon>
        <taxon>core chlorophytes</taxon>
        <taxon>Chlorodendrophyceae</taxon>
        <taxon>Chlorodendrales</taxon>
        <taxon>Chlorodendraceae</taxon>
        <taxon>Tetraselmis</taxon>
    </lineage>
</organism>
<dbReference type="EMBL" id="GBEZ01004497">
    <property type="protein sequence ID" value="JAC80723.1"/>
    <property type="molecule type" value="Transcribed_RNA"/>
</dbReference>